<dbReference type="Proteomes" id="UP001500013">
    <property type="component" value="Unassembled WGS sequence"/>
</dbReference>
<evidence type="ECO:0000313" key="2">
    <source>
        <dbReference type="Proteomes" id="UP001500013"/>
    </source>
</evidence>
<organism evidence="1 2">
    <name type="scientific">Terrabacter lapilli</name>
    <dbReference type="NCBI Taxonomy" id="436231"/>
    <lineage>
        <taxon>Bacteria</taxon>
        <taxon>Bacillati</taxon>
        <taxon>Actinomycetota</taxon>
        <taxon>Actinomycetes</taxon>
        <taxon>Micrococcales</taxon>
        <taxon>Intrasporangiaceae</taxon>
        <taxon>Terrabacter</taxon>
    </lineage>
</organism>
<name>A0ABN2SCD6_9MICO</name>
<reference evidence="1 2" key="1">
    <citation type="journal article" date="2019" name="Int. J. Syst. Evol. Microbiol.">
        <title>The Global Catalogue of Microorganisms (GCM) 10K type strain sequencing project: providing services to taxonomists for standard genome sequencing and annotation.</title>
        <authorList>
            <consortium name="The Broad Institute Genomics Platform"/>
            <consortium name="The Broad Institute Genome Sequencing Center for Infectious Disease"/>
            <person name="Wu L."/>
            <person name="Ma J."/>
        </authorList>
    </citation>
    <scope>NUCLEOTIDE SEQUENCE [LARGE SCALE GENOMIC DNA]</scope>
    <source>
        <strain evidence="1 2">JCM 15628</strain>
    </source>
</reference>
<protein>
    <submittedName>
        <fullName evidence="1">DUF559 domain-containing protein</fullName>
    </submittedName>
</protein>
<proteinExistence type="predicted"/>
<comment type="caution">
    <text evidence="1">The sequence shown here is derived from an EMBL/GenBank/DDBJ whole genome shotgun (WGS) entry which is preliminary data.</text>
</comment>
<dbReference type="EMBL" id="BAAAPU010000007">
    <property type="protein sequence ID" value="GAA1984272.1"/>
    <property type="molecule type" value="Genomic_DNA"/>
</dbReference>
<keyword evidence="2" id="KW-1185">Reference proteome</keyword>
<accession>A0ABN2SCD6</accession>
<gene>
    <name evidence="1" type="ORF">GCM10009817_27150</name>
</gene>
<sequence>MAVAVQRLGGTCSWRELRRAVPWRAIGPAVAAGQVVRHGHGVYTLPGAEAAGVVARRLHGVVSHRSAALHWGWKVKSVPARPDVTIPANRKLRESQRGLAILHWRSLPASELAGGVTSRSRTVVDCCLDLPFDEALSVFDSALRSGVRRREVTELAMMLGPRQRARVHRVARHADARAANPFESVLRAIALDVPGLSVDLQVRLRYDGVYARVDLADESLQIVAEADSHEFHTERSAFARDCRRYDELTVRDWIVLRFTWEQVMFEPDWVRGVLAAAVGLRRRSRARDGGPMTGRSLAAEAV</sequence>
<evidence type="ECO:0000313" key="1">
    <source>
        <dbReference type="EMBL" id="GAA1984272.1"/>
    </source>
</evidence>